<reference evidence="2 3" key="1">
    <citation type="submission" date="2018-11" db="EMBL/GenBank/DDBJ databases">
        <title>Novel bacteria species description.</title>
        <authorList>
            <person name="Han J.-H."/>
        </authorList>
    </citation>
    <scope>NUCLEOTIDE SEQUENCE [LARGE SCALE GENOMIC DNA]</scope>
    <source>
        <strain evidence="2 3">KCTC23259</strain>
    </source>
</reference>
<evidence type="ECO:0000313" key="3">
    <source>
        <dbReference type="Proteomes" id="UP001204144"/>
    </source>
</evidence>
<dbReference type="AlphaFoldDB" id="A0AAE3H3K6"/>
<comment type="caution">
    <text evidence="2">The sequence shown here is derived from an EMBL/GenBank/DDBJ whole genome shotgun (WGS) entry which is preliminary data.</text>
</comment>
<dbReference type="PANTHER" id="PTHR43685">
    <property type="entry name" value="GLYCOSYLTRANSFERASE"/>
    <property type="match status" value="1"/>
</dbReference>
<dbReference type="InterPro" id="IPR029044">
    <property type="entry name" value="Nucleotide-diphossugar_trans"/>
</dbReference>
<dbReference type="PANTHER" id="PTHR43685:SF14">
    <property type="entry name" value="GLYCOSYLTRANSFERASE 2-LIKE DOMAIN-CONTAINING PROTEIN"/>
    <property type="match status" value="1"/>
</dbReference>
<dbReference type="SUPFAM" id="SSF53448">
    <property type="entry name" value="Nucleotide-diphospho-sugar transferases"/>
    <property type="match status" value="1"/>
</dbReference>
<name>A0AAE3H3K6_9BACT</name>
<evidence type="ECO:0000313" key="2">
    <source>
        <dbReference type="EMBL" id="MCP9762270.1"/>
    </source>
</evidence>
<dbReference type="InterPro" id="IPR001173">
    <property type="entry name" value="Glyco_trans_2-like"/>
</dbReference>
<organism evidence="2 3">
    <name type="scientific">Lacihabitans soyangensis</name>
    <dbReference type="NCBI Taxonomy" id="869394"/>
    <lineage>
        <taxon>Bacteria</taxon>
        <taxon>Pseudomonadati</taxon>
        <taxon>Bacteroidota</taxon>
        <taxon>Cytophagia</taxon>
        <taxon>Cytophagales</taxon>
        <taxon>Leadbetterellaceae</taxon>
        <taxon>Lacihabitans</taxon>
    </lineage>
</organism>
<dbReference type="Pfam" id="PF00535">
    <property type="entry name" value="Glycos_transf_2"/>
    <property type="match status" value="1"/>
</dbReference>
<accession>A0AAE3H3K6</accession>
<proteinExistence type="predicted"/>
<dbReference type="RefSeq" id="WP_255036027.1">
    <property type="nucleotide sequence ID" value="NZ_RJUF01000008.1"/>
</dbReference>
<dbReference type="CDD" id="cd00761">
    <property type="entry name" value="Glyco_tranf_GTA_type"/>
    <property type="match status" value="1"/>
</dbReference>
<dbReference type="InterPro" id="IPR050834">
    <property type="entry name" value="Glycosyltransf_2"/>
</dbReference>
<protein>
    <submittedName>
        <fullName evidence="2">Glycosyltransferase family 2 protein</fullName>
    </submittedName>
</protein>
<evidence type="ECO:0000259" key="1">
    <source>
        <dbReference type="Pfam" id="PF00535"/>
    </source>
</evidence>
<gene>
    <name evidence="2" type="ORF">EGI31_04830</name>
</gene>
<keyword evidence="3" id="KW-1185">Reference proteome</keyword>
<sequence>MNGISVIIACFNSEKVISTTLRYLQNQKNTEGIAWEVILVDNNSTDNTSDTARNVWNHQPIVPLTVLLEETVGEAHARKRGIQAAKYNILSIVDDDNWVAEDWIFKINGYFQNPEIGLIGCAGTGEFEENPAAWFSDNQHAFAIGRLYEGDFTDITEYAIVPGAGLSVRKNVYDTLFRLNWKPFLEGRVGNKQSAGADSEMCYITRLLGYKIYYSNLLHFKHFTASHRISWDRLTRMTEGFGQADVFTLPYKITYEESQGKRSLMNSLRKKWWFNFLGKKIALLLKDPFQFIAPPPFSKKELNRIRNKAFCETIWVERKKFEGSFSYLENISKGNILL</sequence>
<feature type="domain" description="Glycosyltransferase 2-like" evidence="1">
    <location>
        <begin position="5"/>
        <end position="176"/>
    </location>
</feature>
<dbReference type="Proteomes" id="UP001204144">
    <property type="component" value="Unassembled WGS sequence"/>
</dbReference>
<dbReference type="Gene3D" id="3.90.550.10">
    <property type="entry name" value="Spore Coat Polysaccharide Biosynthesis Protein SpsA, Chain A"/>
    <property type="match status" value="1"/>
</dbReference>
<dbReference type="EMBL" id="RJUF01000008">
    <property type="protein sequence ID" value="MCP9762270.1"/>
    <property type="molecule type" value="Genomic_DNA"/>
</dbReference>